<reference evidence="1 2" key="1">
    <citation type="submission" date="2017-11" db="EMBL/GenBank/DDBJ databases">
        <title>Genomic Encyclopedia of Type Strains, Phase III (KMG-III): the genomes of soil and plant-associated and newly described type strains.</title>
        <authorList>
            <person name="Whitman W."/>
        </authorList>
    </citation>
    <scope>NUCLEOTIDE SEQUENCE [LARGE SCALE GENOMIC DNA]</scope>
    <source>
        <strain evidence="1 2">CGMCC 1.12274</strain>
    </source>
</reference>
<organism evidence="1 2">
    <name type="scientific">Novosphingobium kunmingense</name>
    <dbReference type="NCBI Taxonomy" id="1211806"/>
    <lineage>
        <taxon>Bacteria</taxon>
        <taxon>Pseudomonadati</taxon>
        <taxon>Pseudomonadota</taxon>
        <taxon>Alphaproteobacteria</taxon>
        <taxon>Sphingomonadales</taxon>
        <taxon>Sphingomonadaceae</taxon>
        <taxon>Novosphingobium</taxon>
    </lineage>
</organism>
<name>A0A2N0I2G5_9SPHN</name>
<dbReference type="EMBL" id="PHUF01000002">
    <property type="protein sequence ID" value="PKB25367.1"/>
    <property type="molecule type" value="Genomic_DNA"/>
</dbReference>
<dbReference type="RefSeq" id="WP_100865814.1">
    <property type="nucleotide sequence ID" value="NZ_PHUF01000002.1"/>
</dbReference>
<gene>
    <name evidence="1" type="ORF">B0I00_0564</name>
</gene>
<protein>
    <submittedName>
        <fullName evidence="1">Uncharacterized protein</fullName>
    </submittedName>
</protein>
<evidence type="ECO:0000313" key="2">
    <source>
        <dbReference type="Proteomes" id="UP000232587"/>
    </source>
</evidence>
<dbReference type="Proteomes" id="UP000232587">
    <property type="component" value="Unassembled WGS sequence"/>
</dbReference>
<sequence>MLDDSLAFSVAESLPAAAVVETINCGKTMKQPALLPGGNLASVGRDDDTAFQSAELPLDPLAIPIAVTAAPSREGGIGL</sequence>
<proteinExistence type="predicted"/>
<dbReference type="AlphaFoldDB" id="A0A2N0I2G5"/>
<keyword evidence="2" id="KW-1185">Reference proteome</keyword>
<comment type="caution">
    <text evidence="1">The sequence shown here is derived from an EMBL/GenBank/DDBJ whole genome shotgun (WGS) entry which is preliminary data.</text>
</comment>
<accession>A0A2N0I2G5</accession>
<evidence type="ECO:0000313" key="1">
    <source>
        <dbReference type="EMBL" id="PKB25367.1"/>
    </source>
</evidence>